<dbReference type="Pfam" id="PF05382">
    <property type="entry name" value="Amidase_5"/>
    <property type="match status" value="1"/>
</dbReference>
<dbReference type="OrthoDB" id="5958at10239"/>
<dbReference type="SMART" id="SM00047">
    <property type="entry name" value="LYZ2"/>
    <property type="match status" value="1"/>
</dbReference>
<keyword evidence="8" id="KW-1185">Reference proteome</keyword>
<dbReference type="SMART" id="SM01095">
    <property type="entry name" value="Cpl-7"/>
    <property type="match status" value="2"/>
</dbReference>
<dbReference type="GO" id="GO:0008234">
    <property type="term" value="F:cysteine-type peptidase activity"/>
    <property type="evidence" value="ECO:0007669"/>
    <property type="project" value="UniProtKB-KW"/>
</dbReference>
<dbReference type="InterPro" id="IPR002901">
    <property type="entry name" value="MGlyc_endo_b_GlcNAc-like_dom"/>
</dbReference>
<dbReference type="Gene3D" id="1.10.530.10">
    <property type="match status" value="1"/>
</dbReference>
<evidence type="ECO:0000313" key="7">
    <source>
        <dbReference type="EMBL" id="ALF02726.1"/>
    </source>
</evidence>
<proteinExistence type="inferred from homology"/>
<dbReference type="Pfam" id="PF08230">
    <property type="entry name" value="CW_7"/>
    <property type="match status" value="2"/>
</dbReference>
<evidence type="ECO:0000256" key="1">
    <source>
        <dbReference type="ARBA" id="ARBA00007074"/>
    </source>
</evidence>
<evidence type="ECO:0000259" key="6">
    <source>
        <dbReference type="PROSITE" id="PS51935"/>
    </source>
</evidence>
<dbReference type="SUPFAM" id="SSF54001">
    <property type="entry name" value="Cysteine proteinases"/>
    <property type="match status" value="1"/>
</dbReference>
<dbReference type="InterPro" id="IPR000064">
    <property type="entry name" value="NLP_P60_dom"/>
</dbReference>
<dbReference type="PROSITE" id="PS51935">
    <property type="entry name" value="NLPC_P60"/>
    <property type="match status" value="1"/>
</dbReference>
<feature type="compositionally biased region" description="Low complexity" evidence="5">
    <location>
        <begin position="246"/>
        <end position="261"/>
    </location>
</feature>
<evidence type="ECO:0000256" key="2">
    <source>
        <dbReference type="ARBA" id="ARBA00022670"/>
    </source>
</evidence>
<dbReference type="SMR" id="A0A0M3ULP7"/>
<evidence type="ECO:0000256" key="3">
    <source>
        <dbReference type="ARBA" id="ARBA00022801"/>
    </source>
</evidence>
<dbReference type="GO" id="GO:0006508">
    <property type="term" value="P:proteolysis"/>
    <property type="evidence" value="ECO:0007669"/>
    <property type="project" value="UniProtKB-KW"/>
</dbReference>
<evidence type="ECO:0000256" key="5">
    <source>
        <dbReference type="SAM" id="MobiDB-lite"/>
    </source>
</evidence>
<evidence type="ECO:0000313" key="8">
    <source>
        <dbReference type="Proteomes" id="UP000201602"/>
    </source>
</evidence>
<dbReference type="RefSeq" id="YP_009191553.1">
    <property type="nucleotide sequence ID" value="NC_028697.1"/>
</dbReference>
<dbReference type="InterPro" id="IPR013168">
    <property type="entry name" value="Cpl_7_lyso_C"/>
</dbReference>
<dbReference type="Proteomes" id="UP000201602">
    <property type="component" value="Segment"/>
</dbReference>
<dbReference type="EMBL" id="KT388093">
    <property type="protein sequence ID" value="ALF02726.1"/>
    <property type="molecule type" value="Genomic_DNA"/>
</dbReference>
<accession>A0A0M3ULP7</accession>
<organism evidence="7 8">
    <name type="scientific">Streptococcus phage A25</name>
    <dbReference type="NCBI Taxonomy" id="1701850"/>
    <lineage>
        <taxon>Viruses</taxon>
        <taxon>Duplodnaviria</taxon>
        <taxon>Heunggongvirae</taxon>
        <taxon>Uroviricota</taxon>
        <taxon>Caudoviricetes</taxon>
        <taxon>Stonewallvirus</taxon>
        <taxon>Stonewallvirus A25</taxon>
    </lineage>
</organism>
<evidence type="ECO:0000256" key="4">
    <source>
        <dbReference type="ARBA" id="ARBA00022807"/>
    </source>
</evidence>
<reference evidence="7 8" key="1">
    <citation type="submission" date="2015-08" db="EMBL/GenBank/DDBJ databases">
        <title>Complete genome sequence of transducing bacteriophage A25 of Streptococcus pyogenes.</title>
        <authorList>
            <person name="McCullor K.A."/>
            <person name="King C.J."/>
            <person name="Postoak B.M."/>
            <person name="McShan W.M."/>
        </authorList>
    </citation>
    <scope>NUCLEOTIDE SEQUENCE [LARGE SCALE GENOMIC DNA]</scope>
</reference>
<comment type="similarity">
    <text evidence="1">Belongs to the peptidase C40 family.</text>
</comment>
<keyword evidence="3" id="KW-0378">Hydrolase</keyword>
<dbReference type="Gene3D" id="3.90.1720.10">
    <property type="entry name" value="endopeptidase domain like (from Nostoc punctiforme)"/>
    <property type="match status" value="1"/>
</dbReference>
<feature type="compositionally biased region" description="Polar residues" evidence="5">
    <location>
        <begin position="235"/>
        <end position="245"/>
    </location>
</feature>
<keyword evidence="4" id="KW-0788">Thiol protease</keyword>
<dbReference type="GO" id="GO:0004040">
    <property type="term" value="F:amidase activity"/>
    <property type="evidence" value="ECO:0007669"/>
    <property type="project" value="InterPro"/>
</dbReference>
<sequence length="481" mass="51525">MAIETEKAISWMVARQGAVSYSMDYRNGPSSYDCSSAIYYALMSAGAISAGWAVNTEYMHDWLIKNGYVLIAENQDWNSQRGDVVIWGLRGQSAGAGGHVVMFVDSDNIIHCNYANNGITINNYNQTAASAGWMYSYVYRLATPATTSTAGKSLDTLVKETLAGNYGNGEMRKAALGNQYDAVMVVINGKSTTAQKSVDQLAQEVIAGKHGNGEGRKKALGSQYDAVQKRVTEMLKTSTSGNTSKTPSEPSNSVVVNSSTEPKTEETGATGKATDTKITKEDGDLSFNGAILKKSVLDVILAKCKEHNILPSYAITVLHFEGLWGTSAVGKADNNWGGMTWTGKGERPSGVTVTQGTARPANEGGHYMHYASVDDFLTDWFYLLRSGGSYKVSGAKTFSDAVKGMFKVGGSVYDYAASGFDSYIVGASSRLKAIEQENGSLDKFDKATDIGVGSKDQIDITIAGIEVTINGITYELTKKPV</sequence>
<gene>
    <name evidence="7" type="ORF">A25_46</name>
</gene>
<dbReference type="GeneID" id="26519744"/>
<dbReference type="InterPro" id="IPR008044">
    <property type="entry name" value="Phage_lysin"/>
</dbReference>
<feature type="region of interest" description="Disordered" evidence="5">
    <location>
        <begin position="235"/>
        <end position="275"/>
    </location>
</feature>
<protein>
    <submittedName>
        <fullName evidence="7">Lysin</fullName>
    </submittedName>
</protein>
<dbReference type="KEGG" id="vg:26519744"/>
<feature type="domain" description="NlpC/P60" evidence="6">
    <location>
        <begin position="1"/>
        <end position="144"/>
    </location>
</feature>
<dbReference type="InterPro" id="IPR038765">
    <property type="entry name" value="Papain-like_cys_pep_sf"/>
</dbReference>
<dbReference type="GO" id="GO:0001897">
    <property type="term" value="P:symbiont-mediated cytolysis of host cell"/>
    <property type="evidence" value="ECO:0007669"/>
    <property type="project" value="UniProtKB-ARBA"/>
</dbReference>
<keyword evidence="2" id="KW-0645">Protease</keyword>
<name>A0A0M3ULP7_9CAUD</name>